<reference evidence="2 3" key="2">
    <citation type="journal article" date="2021" name="Genomics">
        <title>High-quality reference genome for Clonorchis sinensis.</title>
        <authorList>
            <person name="Young N.D."/>
            <person name="Stroehlein A.J."/>
            <person name="Kinkar L."/>
            <person name="Wang T."/>
            <person name="Sohn W.M."/>
            <person name="Chang B.C.H."/>
            <person name="Kaur P."/>
            <person name="Weisz D."/>
            <person name="Dudchenko O."/>
            <person name="Aiden E.L."/>
            <person name="Korhonen P.K."/>
            <person name="Gasser R.B."/>
        </authorList>
    </citation>
    <scope>NUCLEOTIDE SEQUENCE [LARGE SCALE GENOMIC DNA]</scope>
    <source>
        <strain evidence="2">Cs-k2</strain>
    </source>
</reference>
<organism evidence="2 3">
    <name type="scientific">Clonorchis sinensis</name>
    <name type="common">Chinese liver fluke</name>
    <dbReference type="NCBI Taxonomy" id="79923"/>
    <lineage>
        <taxon>Eukaryota</taxon>
        <taxon>Metazoa</taxon>
        <taxon>Spiralia</taxon>
        <taxon>Lophotrochozoa</taxon>
        <taxon>Platyhelminthes</taxon>
        <taxon>Trematoda</taxon>
        <taxon>Digenea</taxon>
        <taxon>Opisthorchiida</taxon>
        <taxon>Opisthorchiata</taxon>
        <taxon>Opisthorchiidae</taxon>
        <taxon>Clonorchis</taxon>
    </lineage>
</organism>
<keyword evidence="3" id="KW-1185">Reference proteome</keyword>
<comment type="caution">
    <text evidence="2">The sequence shown here is derived from an EMBL/GenBank/DDBJ whole genome shotgun (WGS) entry which is preliminary data.</text>
</comment>
<dbReference type="Proteomes" id="UP000286415">
    <property type="component" value="Unassembled WGS sequence"/>
</dbReference>
<feature type="compositionally biased region" description="Basic and acidic residues" evidence="1">
    <location>
        <begin position="8"/>
        <end position="29"/>
    </location>
</feature>
<protein>
    <submittedName>
        <fullName evidence="2">Uncharacterized protein</fullName>
    </submittedName>
</protein>
<accession>A0A419Q3W5</accession>
<proteinExistence type="predicted"/>
<dbReference type="InParanoid" id="A0A419Q3W5"/>
<feature type="region of interest" description="Disordered" evidence="1">
    <location>
        <begin position="1"/>
        <end position="30"/>
    </location>
</feature>
<sequence>MYGSPTVRKGDHLDPAPKCESHSHTKTLRDPFPPLCQHSFWCWIHPSSELPGFVADSVTLVCSNYGSETTVIEDLKTSEFLCPNRSTLTAIQQSSSDCSLIHTFLEIRGYGILPS</sequence>
<evidence type="ECO:0000313" key="2">
    <source>
        <dbReference type="EMBL" id="KAG5446579.1"/>
    </source>
</evidence>
<dbReference type="AlphaFoldDB" id="A0A419Q3W5"/>
<evidence type="ECO:0000313" key="3">
    <source>
        <dbReference type="Proteomes" id="UP000286415"/>
    </source>
</evidence>
<dbReference type="EMBL" id="NIRI02000056">
    <property type="protein sequence ID" value="KAG5446579.1"/>
    <property type="molecule type" value="Genomic_DNA"/>
</dbReference>
<reference evidence="2 3" key="1">
    <citation type="journal article" date="2018" name="Biotechnol. Adv.">
        <title>Improved genomic resources and new bioinformatic workflow for the carcinogenic parasite Clonorchis sinensis: Biotechnological implications.</title>
        <authorList>
            <person name="Wang D."/>
            <person name="Korhonen P.K."/>
            <person name="Gasser R.B."/>
            <person name="Young N.D."/>
        </authorList>
    </citation>
    <scope>NUCLEOTIDE SEQUENCE [LARGE SCALE GENOMIC DNA]</scope>
    <source>
        <strain evidence="2">Cs-k2</strain>
    </source>
</reference>
<gene>
    <name evidence="2" type="ORF">CSKR_112364</name>
</gene>
<evidence type="ECO:0000256" key="1">
    <source>
        <dbReference type="SAM" id="MobiDB-lite"/>
    </source>
</evidence>
<name>A0A419Q3W5_CLOSI</name>